<dbReference type="InterPro" id="IPR038765">
    <property type="entry name" value="Papain-like_cys_pep_sf"/>
</dbReference>
<dbReference type="GO" id="GO:0005829">
    <property type="term" value="C:cytosol"/>
    <property type="evidence" value="ECO:0007669"/>
    <property type="project" value="TreeGrafter"/>
</dbReference>
<accession>A0A8H7ES68</accession>
<comment type="caution">
    <text evidence="10">The sequence shown here is derived from an EMBL/GenBank/DDBJ whole genome shotgun (WGS) entry which is preliminary data.</text>
</comment>
<feature type="region of interest" description="Disordered" evidence="8">
    <location>
        <begin position="371"/>
        <end position="453"/>
    </location>
</feature>
<comment type="catalytic activity">
    <reaction evidence="1">
        <text>Thiol-dependent hydrolysis of ester, thioester, amide, peptide and isopeptide bonds formed by the C-terminal Gly of ubiquitin (a 76-residue protein attached to proteins as an intracellular targeting signal).</text>
        <dbReference type="EC" id="3.4.19.12"/>
    </reaction>
</comment>
<dbReference type="Gene3D" id="3.90.70.10">
    <property type="entry name" value="Cysteine proteinases"/>
    <property type="match status" value="1"/>
</dbReference>
<evidence type="ECO:0000256" key="2">
    <source>
        <dbReference type="ARBA" id="ARBA00009085"/>
    </source>
</evidence>
<dbReference type="InterPro" id="IPR018200">
    <property type="entry name" value="USP_CS"/>
</dbReference>
<dbReference type="EMBL" id="JABAYA010000031">
    <property type="protein sequence ID" value="KAF7728862.1"/>
    <property type="molecule type" value="Genomic_DNA"/>
</dbReference>
<keyword evidence="4" id="KW-0645">Protease</keyword>
<evidence type="ECO:0000256" key="3">
    <source>
        <dbReference type="ARBA" id="ARBA00012759"/>
    </source>
</evidence>
<dbReference type="Proteomes" id="UP000605846">
    <property type="component" value="Unassembled WGS sequence"/>
</dbReference>
<evidence type="ECO:0000256" key="5">
    <source>
        <dbReference type="ARBA" id="ARBA00022786"/>
    </source>
</evidence>
<protein>
    <recommendedName>
        <fullName evidence="3">ubiquitinyl hydrolase 1</fullName>
        <ecNumber evidence="3">3.4.19.12</ecNumber>
    </recommendedName>
</protein>
<evidence type="ECO:0000256" key="7">
    <source>
        <dbReference type="ARBA" id="ARBA00022807"/>
    </source>
</evidence>
<dbReference type="InterPro" id="IPR028889">
    <property type="entry name" value="USP"/>
</dbReference>
<sequence length="532" mass="60491">MTKNRADLVQNQRSNSKDLLKKKTIASGKELFSRHKLKPQWTFSHKIGPGLVNGQNTCFLNSVLQCLTYTPPLAQYLLDGTHRKECAVKGYCALCCMETHVFRCFKGNKSNKPGAAILPRYFTSNLRELSPTLRLRRQEDAHEFLMFLLSAIQKSSLHGLGKVNPKLEETTLLHQIFGGRIQSQLRCQRCKAVSNTYEPFLDISVDLHGAKSLENALKNFIKVDIIGGKDPANRYKCDACKQMVIAGKQMTIHRLPTNLTIHLKRFAFDLRYGSMRKVMNTIKYPEFLDMSPYVSKEKNINRNQSRYRLYAVLVHFGVGCSSGHYYAYVKNSSGKWYRMDDEDVSPVSTQEVFSQQAYILFYERDSSRESGSIDAVSSAKQKENHSIQPEHQNLQTPVNAPEQTSNHMAEKQAVAKKRTKRDNSDEQLANPKRHKVEAISASKNPKEDTTLANDTSITALRQCEWIVRSIEKSNRSLRGELSPPTFSAAMGDKDSWLINAESTKRQSNASKSPKRKMVWKVSDIQDTQILLK</sequence>
<dbReference type="AlphaFoldDB" id="A0A8H7ES68"/>
<name>A0A8H7ES68_9FUNG</name>
<dbReference type="InterPro" id="IPR001394">
    <property type="entry name" value="Peptidase_C19_UCH"/>
</dbReference>
<evidence type="ECO:0000256" key="1">
    <source>
        <dbReference type="ARBA" id="ARBA00000707"/>
    </source>
</evidence>
<evidence type="ECO:0000256" key="4">
    <source>
        <dbReference type="ARBA" id="ARBA00022670"/>
    </source>
</evidence>
<evidence type="ECO:0000313" key="11">
    <source>
        <dbReference type="Proteomes" id="UP000605846"/>
    </source>
</evidence>
<dbReference type="GO" id="GO:0004843">
    <property type="term" value="F:cysteine-type deubiquitinase activity"/>
    <property type="evidence" value="ECO:0007669"/>
    <property type="project" value="UniProtKB-EC"/>
</dbReference>
<dbReference type="GO" id="GO:0006508">
    <property type="term" value="P:proteolysis"/>
    <property type="evidence" value="ECO:0007669"/>
    <property type="project" value="UniProtKB-KW"/>
</dbReference>
<dbReference type="CDD" id="cd02661">
    <property type="entry name" value="Peptidase_C19E"/>
    <property type="match status" value="1"/>
</dbReference>
<dbReference type="GO" id="GO:0005634">
    <property type="term" value="C:nucleus"/>
    <property type="evidence" value="ECO:0007669"/>
    <property type="project" value="TreeGrafter"/>
</dbReference>
<dbReference type="PROSITE" id="PS00973">
    <property type="entry name" value="USP_2"/>
    <property type="match status" value="1"/>
</dbReference>
<evidence type="ECO:0000259" key="9">
    <source>
        <dbReference type="PROSITE" id="PS50235"/>
    </source>
</evidence>
<gene>
    <name evidence="10" type="primary">USP36_2</name>
    <name evidence="10" type="ORF">EC973_005488</name>
</gene>
<dbReference type="FunFam" id="3.90.70.10:FF:000119">
    <property type="entry name" value="Ubiquitin specific peptidase 36"/>
    <property type="match status" value="1"/>
</dbReference>
<dbReference type="InterPro" id="IPR050164">
    <property type="entry name" value="Peptidase_C19"/>
</dbReference>
<dbReference type="PANTHER" id="PTHR24006:SF758">
    <property type="entry name" value="UBIQUITIN CARBOXYL-TERMINAL HYDROLASE 36"/>
    <property type="match status" value="1"/>
</dbReference>
<keyword evidence="6 10" id="KW-0378">Hydrolase</keyword>
<comment type="similarity">
    <text evidence="2">Belongs to the peptidase C19 family.</text>
</comment>
<feature type="compositionally biased region" description="Polar residues" evidence="8">
    <location>
        <begin position="386"/>
        <end position="407"/>
    </location>
</feature>
<dbReference type="EC" id="3.4.19.12" evidence="3"/>
<dbReference type="SUPFAM" id="SSF54001">
    <property type="entry name" value="Cysteine proteinases"/>
    <property type="match status" value="1"/>
</dbReference>
<reference evidence="10" key="1">
    <citation type="submission" date="2020-01" db="EMBL/GenBank/DDBJ databases">
        <title>Genome Sequencing of Three Apophysomyces-Like Fungal Strains Confirms a Novel Fungal Genus in the Mucoromycota with divergent Burkholderia-like Endosymbiotic Bacteria.</title>
        <authorList>
            <person name="Stajich J.E."/>
            <person name="Macias A.M."/>
            <person name="Carter-House D."/>
            <person name="Lovett B."/>
            <person name="Kasson L.R."/>
            <person name="Berry K."/>
            <person name="Grigoriev I."/>
            <person name="Chang Y."/>
            <person name="Spatafora J."/>
            <person name="Kasson M.T."/>
        </authorList>
    </citation>
    <scope>NUCLEOTIDE SEQUENCE</scope>
    <source>
        <strain evidence="10">NRRL A-21654</strain>
    </source>
</reference>
<proteinExistence type="inferred from homology"/>
<organism evidence="10 11">
    <name type="scientific">Apophysomyces ossiformis</name>
    <dbReference type="NCBI Taxonomy" id="679940"/>
    <lineage>
        <taxon>Eukaryota</taxon>
        <taxon>Fungi</taxon>
        <taxon>Fungi incertae sedis</taxon>
        <taxon>Mucoromycota</taxon>
        <taxon>Mucoromycotina</taxon>
        <taxon>Mucoromycetes</taxon>
        <taxon>Mucorales</taxon>
        <taxon>Mucorineae</taxon>
        <taxon>Mucoraceae</taxon>
        <taxon>Apophysomyces</taxon>
    </lineage>
</organism>
<dbReference type="PANTHER" id="PTHR24006">
    <property type="entry name" value="UBIQUITIN CARBOXYL-TERMINAL HYDROLASE"/>
    <property type="match status" value="1"/>
</dbReference>
<evidence type="ECO:0000313" key="10">
    <source>
        <dbReference type="EMBL" id="KAF7728862.1"/>
    </source>
</evidence>
<dbReference type="GO" id="GO:0016579">
    <property type="term" value="P:protein deubiquitination"/>
    <property type="evidence" value="ECO:0007669"/>
    <property type="project" value="InterPro"/>
</dbReference>
<evidence type="ECO:0000256" key="8">
    <source>
        <dbReference type="SAM" id="MobiDB-lite"/>
    </source>
</evidence>
<dbReference type="Pfam" id="PF00443">
    <property type="entry name" value="UCH"/>
    <property type="match status" value="1"/>
</dbReference>
<keyword evidence="11" id="KW-1185">Reference proteome</keyword>
<feature type="domain" description="USP" evidence="9">
    <location>
        <begin position="49"/>
        <end position="365"/>
    </location>
</feature>
<dbReference type="OrthoDB" id="420187at2759"/>
<dbReference type="PROSITE" id="PS50235">
    <property type="entry name" value="USP_3"/>
    <property type="match status" value="1"/>
</dbReference>
<evidence type="ECO:0000256" key="6">
    <source>
        <dbReference type="ARBA" id="ARBA00022801"/>
    </source>
</evidence>
<keyword evidence="5" id="KW-0833">Ubl conjugation pathway</keyword>
<keyword evidence="7" id="KW-0788">Thiol protease</keyword>